<sequence>MSLRTIALAAILPLAACSGGTTSMQFYPLEGEIARTDPTLVIEAKASNVNSTSGPLTFRLPDRGKCEGTWSSLTPKTVSRSKGLTLTWRKTGGEMGAETKTEARVNDGEIYAVCDDGTRVQGTFIIGSGTSSGTGRATDTNGNVYKLLF</sequence>
<protein>
    <recommendedName>
        <fullName evidence="4">Lipoprotein</fullName>
    </recommendedName>
</protein>
<accession>A0A3S8U280</accession>
<dbReference type="Proteomes" id="UP000282002">
    <property type="component" value="Chromosome"/>
</dbReference>
<dbReference type="RefSeq" id="WP_125323914.1">
    <property type="nucleotide sequence ID" value="NZ_CP034328.1"/>
</dbReference>
<proteinExistence type="predicted"/>
<gene>
    <name evidence="2" type="ORF">EI545_01995</name>
</gene>
<dbReference type="OrthoDB" id="8448795at2"/>
<keyword evidence="3" id="KW-1185">Reference proteome</keyword>
<dbReference type="EMBL" id="CP034328">
    <property type="protein sequence ID" value="AZL57720.1"/>
    <property type="molecule type" value="Genomic_DNA"/>
</dbReference>
<reference evidence="2 3" key="1">
    <citation type="submission" date="2018-12" db="EMBL/GenBank/DDBJ databases">
        <title>Complete genome sequencing of Tabrizicola sp. K13M18.</title>
        <authorList>
            <person name="Bae J.-W."/>
        </authorList>
    </citation>
    <scope>NUCLEOTIDE SEQUENCE [LARGE SCALE GENOMIC DNA]</scope>
    <source>
        <strain evidence="2 3">K13M18</strain>
    </source>
</reference>
<keyword evidence="1" id="KW-0732">Signal</keyword>
<evidence type="ECO:0000256" key="1">
    <source>
        <dbReference type="SAM" id="SignalP"/>
    </source>
</evidence>
<organism evidence="2 3">
    <name type="scientific">Tabrizicola piscis</name>
    <dbReference type="NCBI Taxonomy" id="2494374"/>
    <lineage>
        <taxon>Bacteria</taxon>
        <taxon>Pseudomonadati</taxon>
        <taxon>Pseudomonadota</taxon>
        <taxon>Alphaproteobacteria</taxon>
        <taxon>Rhodobacterales</taxon>
        <taxon>Paracoccaceae</taxon>
        <taxon>Tabrizicola</taxon>
    </lineage>
</organism>
<dbReference type="AlphaFoldDB" id="A0A3S8U280"/>
<evidence type="ECO:0008006" key="4">
    <source>
        <dbReference type="Google" id="ProtNLM"/>
    </source>
</evidence>
<feature type="signal peptide" evidence="1">
    <location>
        <begin position="1"/>
        <end position="18"/>
    </location>
</feature>
<dbReference type="KEGG" id="taw:EI545_01995"/>
<feature type="chain" id="PRO_5019540978" description="Lipoprotein" evidence="1">
    <location>
        <begin position="19"/>
        <end position="149"/>
    </location>
</feature>
<evidence type="ECO:0000313" key="2">
    <source>
        <dbReference type="EMBL" id="AZL57720.1"/>
    </source>
</evidence>
<evidence type="ECO:0000313" key="3">
    <source>
        <dbReference type="Proteomes" id="UP000282002"/>
    </source>
</evidence>
<name>A0A3S8U280_9RHOB</name>